<dbReference type="OrthoDB" id="9810112at2"/>
<evidence type="ECO:0000313" key="6">
    <source>
        <dbReference type="EMBL" id="RXI28957.1"/>
    </source>
</evidence>
<dbReference type="Proteomes" id="UP000290588">
    <property type="component" value="Unassembled WGS sequence"/>
</dbReference>
<reference evidence="6 8" key="1">
    <citation type="submission" date="2017-09" db="EMBL/GenBank/DDBJ databases">
        <title>Genomics of the genus Arcobacter.</title>
        <authorList>
            <person name="Perez-Cataluna A."/>
            <person name="Figueras M.J."/>
            <person name="Salas-Masso N."/>
        </authorList>
    </citation>
    <scope>NUCLEOTIDE SEQUENCE [LARGE SCALE GENOMIC DNA]</scope>
    <source>
        <strain evidence="6 8">CECT 7837</strain>
    </source>
</reference>
<dbReference type="Gene3D" id="3.40.190.10">
    <property type="entry name" value="Periplasmic binding protein-like II"/>
    <property type="match status" value="1"/>
</dbReference>
<evidence type="ECO:0000313" key="7">
    <source>
        <dbReference type="Proteomes" id="UP000262582"/>
    </source>
</evidence>
<evidence type="ECO:0000256" key="3">
    <source>
        <dbReference type="ARBA" id="ARBA00023239"/>
    </source>
</evidence>
<dbReference type="Proteomes" id="UP000262582">
    <property type="component" value="Chromosome"/>
</dbReference>
<accession>A0A347UB65</accession>
<comment type="catalytic activity">
    <reaction evidence="4">
        <text>chorismate = 3-[(1-carboxyvinyl)-oxy]benzoate + H2O</text>
        <dbReference type="Rhea" id="RHEA:40051"/>
        <dbReference type="ChEBI" id="CHEBI:15377"/>
        <dbReference type="ChEBI" id="CHEBI:29748"/>
        <dbReference type="ChEBI" id="CHEBI:76981"/>
        <dbReference type="EC" id="4.2.1.151"/>
    </reaction>
</comment>
<keyword evidence="2 4" id="KW-0474">Menaquinone biosynthesis</keyword>
<dbReference type="Pfam" id="PF02621">
    <property type="entry name" value="VitK2_biosynth"/>
    <property type="match status" value="1"/>
</dbReference>
<dbReference type="EC" id="4.2.1.151" evidence="4"/>
<dbReference type="InterPro" id="IPR030868">
    <property type="entry name" value="MqnA"/>
</dbReference>
<dbReference type="EMBL" id="CP032097">
    <property type="protein sequence ID" value="AXX96093.1"/>
    <property type="molecule type" value="Genomic_DNA"/>
</dbReference>
<dbReference type="SUPFAM" id="SSF53850">
    <property type="entry name" value="Periplasmic binding protein-like II"/>
    <property type="match status" value="1"/>
</dbReference>
<evidence type="ECO:0000256" key="4">
    <source>
        <dbReference type="HAMAP-Rule" id="MF_00995"/>
    </source>
</evidence>
<keyword evidence="7" id="KW-1185">Reference proteome</keyword>
<evidence type="ECO:0000313" key="8">
    <source>
        <dbReference type="Proteomes" id="UP000290588"/>
    </source>
</evidence>
<dbReference type="EMBL" id="NXIG01000016">
    <property type="protein sequence ID" value="RXI28957.1"/>
    <property type="molecule type" value="Genomic_DNA"/>
</dbReference>
<proteinExistence type="inferred from homology"/>
<dbReference type="KEGG" id="aell:AELL_2481"/>
<dbReference type="HAMAP" id="MF_00995">
    <property type="entry name" value="MqnA"/>
    <property type="match status" value="1"/>
</dbReference>
<name>A0A347UB65_9BACT</name>
<dbReference type="PANTHER" id="PTHR37690">
    <property type="entry name" value="CHORISMATE DEHYDRATASE"/>
    <property type="match status" value="1"/>
</dbReference>
<comment type="similarity">
    <text evidence="4">Belongs to the MqnA/MqnD family. MqnA subfamily.</text>
</comment>
<dbReference type="AlphaFoldDB" id="A0A347UB65"/>
<sequence length="219" mass="25756">MIFSKIDFINLLPFHIFIKKNIKSSQLKSIIEYKKSYPSYITNKFKKRKVDNAFISSIASKNEKFLDFGIVAKDEVLSVLLIPGIEAKDFQSKTSNALANVLNLKGEVIIGDKALKFYHDNPNTLKLDLAKEWQKKYNLPFVFAVLCYNKHERRLKKLTKNFNKKYIKIPQYILKQYSKRSGVSKENILKYLEKIDYDLGYKEKRALKLFLKLTKEKRI</sequence>
<evidence type="ECO:0000256" key="1">
    <source>
        <dbReference type="ARBA" id="ARBA00004863"/>
    </source>
</evidence>
<evidence type="ECO:0000313" key="5">
    <source>
        <dbReference type="EMBL" id="AXX96093.1"/>
    </source>
</evidence>
<comment type="function">
    <text evidence="4">Catalyzes the dehydration of chorismate into 3-[(1-carboxyvinyl)oxy]benzoate, a step in the biosynthesis of menaquinone (MK, vitamin K2).</text>
</comment>
<dbReference type="InterPro" id="IPR003773">
    <property type="entry name" value="Menaquinone_biosynth"/>
</dbReference>
<protein>
    <recommendedName>
        <fullName evidence="4">Chorismate dehydratase</fullName>
        <ecNumber evidence="4">4.2.1.151</ecNumber>
    </recommendedName>
    <alternativeName>
        <fullName evidence="4">Menaquinone biosynthetic enzyme MqnA</fullName>
    </alternativeName>
</protein>
<organism evidence="6 8">
    <name type="scientific">Arcobacter ellisii</name>
    <dbReference type="NCBI Taxonomy" id="913109"/>
    <lineage>
        <taxon>Bacteria</taxon>
        <taxon>Pseudomonadati</taxon>
        <taxon>Campylobacterota</taxon>
        <taxon>Epsilonproteobacteria</taxon>
        <taxon>Campylobacterales</taxon>
        <taxon>Arcobacteraceae</taxon>
        <taxon>Arcobacter</taxon>
    </lineage>
</organism>
<keyword evidence="3 4" id="KW-0456">Lyase</keyword>
<dbReference type="RefSeq" id="WP_118918238.1">
    <property type="nucleotide sequence ID" value="NZ_CP032097.1"/>
</dbReference>
<reference evidence="5 7" key="2">
    <citation type="submission" date="2018-08" db="EMBL/GenBank/DDBJ databases">
        <title>Complete genome of the Arcobacter ellisii type strain LMG 26155.</title>
        <authorList>
            <person name="Miller W.G."/>
            <person name="Yee E."/>
            <person name="Bono J.L."/>
        </authorList>
    </citation>
    <scope>NUCLEOTIDE SEQUENCE [LARGE SCALE GENOMIC DNA]</scope>
    <source>
        <strain evidence="5 7">LMG 26155</strain>
    </source>
</reference>
<dbReference type="GO" id="GO:0016836">
    <property type="term" value="F:hydro-lyase activity"/>
    <property type="evidence" value="ECO:0007669"/>
    <property type="project" value="UniProtKB-UniRule"/>
</dbReference>
<dbReference type="GO" id="GO:0009234">
    <property type="term" value="P:menaquinone biosynthetic process"/>
    <property type="evidence" value="ECO:0007669"/>
    <property type="project" value="UniProtKB-UniRule"/>
</dbReference>
<evidence type="ECO:0000256" key="2">
    <source>
        <dbReference type="ARBA" id="ARBA00022428"/>
    </source>
</evidence>
<comment type="pathway">
    <text evidence="1 4">Quinol/quinone metabolism; menaquinone biosynthesis.</text>
</comment>
<gene>
    <name evidence="4" type="primary">mqnA</name>
    <name evidence="5" type="synonym">mqnA2</name>
    <name evidence="5" type="ORF">AELL_2481</name>
    <name evidence="6" type="ORF">CP962_12840</name>
</gene>
<dbReference type="PANTHER" id="PTHR37690:SF1">
    <property type="entry name" value="CHORISMATE DEHYDRATASE"/>
    <property type="match status" value="1"/>
</dbReference>